<accession>A0A8H4EK77</accession>
<evidence type="ECO:0000313" key="3">
    <source>
        <dbReference type="EMBL" id="KAF0503054.1"/>
    </source>
</evidence>
<protein>
    <submittedName>
        <fullName evidence="3">Kinase-like protein</fullName>
    </submittedName>
</protein>
<dbReference type="SUPFAM" id="SSF56112">
    <property type="entry name" value="Protein kinase-like (PK-like)"/>
    <property type="match status" value="1"/>
</dbReference>
<dbReference type="AlphaFoldDB" id="A0A8H4EK77"/>
<keyword evidence="3" id="KW-0418">Kinase</keyword>
<proteinExistence type="predicted"/>
<dbReference type="PROSITE" id="PS00107">
    <property type="entry name" value="PROTEIN_KINASE_ATP"/>
    <property type="match status" value="1"/>
</dbReference>
<dbReference type="PIRSF" id="PIRSF000654">
    <property type="entry name" value="Integrin-linked_kinase"/>
    <property type="match status" value="1"/>
</dbReference>
<dbReference type="InterPro" id="IPR000719">
    <property type="entry name" value="Prot_kinase_dom"/>
</dbReference>
<dbReference type="Proteomes" id="UP000439903">
    <property type="component" value="Unassembled WGS sequence"/>
</dbReference>
<dbReference type="PANTHER" id="PTHR44329:SF289">
    <property type="entry name" value="SERINE_THREONINE-PROTEIN KINASE VIK"/>
    <property type="match status" value="1"/>
</dbReference>
<name>A0A8H4EK77_GIGMA</name>
<evidence type="ECO:0000313" key="4">
    <source>
        <dbReference type="Proteomes" id="UP000439903"/>
    </source>
</evidence>
<dbReference type="Pfam" id="PF00069">
    <property type="entry name" value="Pkinase"/>
    <property type="match status" value="1"/>
</dbReference>
<evidence type="ECO:0000256" key="1">
    <source>
        <dbReference type="PROSITE-ProRule" id="PRU10141"/>
    </source>
</evidence>
<keyword evidence="4" id="KW-1185">Reference proteome</keyword>
<dbReference type="PROSITE" id="PS50011">
    <property type="entry name" value="PROTEIN_KINASE_DOM"/>
    <property type="match status" value="1"/>
</dbReference>
<feature type="domain" description="Protein kinase" evidence="2">
    <location>
        <begin position="88"/>
        <end position="358"/>
    </location>
</feature>
<dbReference type="InterPro" id="IPR017441">
    <property type="entry name" value="Protein_kinase_ATP_BS"/>
</dbReference>
<dbReference type="InterPro" id="IPR051681">
    <property type="entry name" value="Ser/Thr_Kinases-Pseudokinases"/>
</dbReference>
<keyword evidence="1" id="KW-0547">Nucleotide-binding</keyword>
<dbReference type="OrthoDB" id="346907at2759"/>
<comment type="caution">
    <text evidence="3">The sequence shown here is derived from an EMBL/GenBank/DDBJ whole genome shotgun (WGS) entry which is preliminary data.</text>
</comment>
<reference evidence="3 4" key="1">
    <citation type="journal article" date="2019" name="Environ. Microbiol.">
        <title>At the nexus of three kingdoms: the genome of the mycorrhizal fungus Gigaspora margarita provides insights into plant, endobacterial and fungal interactions.</title>
        <authorList>
            <person name="Venice F."/>
            <person name="Ghignone S."/>
            <person name="Salvioli di Fossalunga A."/>
            <person name="Amselem J."/>
            <person name="Novero M."/>
            <person name="Xianan X."/>
            <person name="Sedzielewska Toro K."/>
            <person name="Morin E."/>
            <person name="Lipzen A."/>
            <person name="Grigoriev I.V."/>
            <person name="Henrissat B."/>
            <person name="Martin F.M."/>
            <person name="Bonfante P."/>
        </authorList>
    </citation>
    <scope>NUCLEOTIDE SEQUENCE [LARGE SCALE GENOMIC DNA]</scope>
    <source>
        <strain evidence="3 4">BEG34</strain>
    </source>
</reference>
<dbReference type="InterPro" id="IPR011009">
    <property type="entry name" value="Kinase-like_dom_sf"/>
</dbReference>
<gene>
    <name evidence="3" type="ORF">F8M41_019706</name>
</gene>
<dbReference type="InterPro" id="IPR001245">
    <property type="entry name" value="Ser-Thr/Tyr_kinase_cat_dom"/>
</dbReference>
<dbReference type="PANTHER" id="PTHR44329">
    <property type="entry name" value="SERINE/THREONINE-PROTEIN KINASE TNNI3K-RELATED"/>
    <property type="match status" value="1"/>
</dbReference>
<dbReference type="GO" id="GO:0004674">
    <property type="term" value="F:protein serine/threonine kinase activity"/>
    <property type="evidence" value="ECO:0007669"/>
    <property type="project" value="TreeGrafter"/>
</dbReference>
<sequence>MSKDKRHRKFYVQRRLQSHQQKNSNKASKASTLRFIYRKFCNLFKQKKHNKKTQFSYVNKMNPMLQYSQELECILTDYSIKSYDYSRFSDIQPIGRGGFAFVFSTVFQGKKYALKCLYNNLHLDVRTFKLLICELKHLLEVDHPNIIKFYGSTKDPQTGNIMLILQFADGGNLTECLQRKWQQNRFKFEWKKLIKFANELTLGLEYLHKNGIIHRDLHSKNILINNDKILIADFGISKHVNDTSTTSTFQGMPAYTEPQCFLKSDIKVKRDRKSDIYSLGVLLWELTSGRPPFKNLPNHAIILEISKNKREKVIPGTPTDYTELYKSCWTSDPDKRPTLEKILTELTRLSVEISVEFIENSHL</sequence>
<dbReference type="PRINTS" id="PR00109">
    <property type="entry name" value="TYRKINASE"/>
</dbReference>
<keyword evidence="1" id="KW-0067">ATP-binding</keyword>
<dbReference type="EMBL" id="WTPW01000518">
    <property type="protein sequence ID" value="KAF0503054.1"/>
    <property type="molecule type" value="Genomic_DNA"/>
</dbReference>
<evidence type="ECO:0000259" key="2">
    <source>
        <dbReference type="PROSITE" id="PS50011"/>
    </source>
</evidence>
<organism evidence="3 4">
    <name type="scientific">Gigaspora margarita</name>
    <dbReference type="NCBI Taxonomy" id="4874"/>
    <lineage>
        <taxon>Eukaryota</taxon>
        <taxon>Fungi</taxon>
        <taxon>Fungi incertae sedis</taxon>
        <taxon>Mucoromycota</taxon>
        <taxon>Glomeromycotina</taxon>
        <taxon>Glomeromycetes</taxon>
        <taxon>Diversisporales</taxon>
        <taxon>Gigasporaceae</taxon>
        <taxon>Gigaspora</taxon>
    </lineage>
</organism>
<feature type="binding site" evidence="1">
    <location>
        <position position="115"/>
    </location>
    <ligand>
        <name>ATP</name>
        <dbReference type="ChEBI" id="CHEBI:30616"/>
    </ligand>
</feature>
<keyword evidence="3" id="KW-0808">Transferase</keyword>
<dbReference type="Gene3D" id="1.10.510.10">
    <property type="entry name" value="Transferase(Phosphotransferase) domain 1"/>
    <property type="match status" value="1"/>
</dbReference>
<dbReference type="GO" id="GO:0005524">
    <property type="term" value="F:ATP binding"/>
    <property type="evidence" value="ECO:0007669"/>
    <property type="project" value="UniProtKB-UniRule"/>
</dbReference>